<evidence type="ECO:0000313" key="3">
    <source>
        <dbReference type="EMBL" id="KAK7317191.1"/>
    </source>
</evidence>
<dbReference type="PROSITE" id="PS51514">
    <property type="entry name" value="BRX"/>
    <property type="match status" value="1"/>
</dbReference>
<accession>A0AAN9KHY3</accession>
<organism evidence="3 4">
    <name type="scientific">Clitoria ternatea</name>
    <name type="common">Butterfly pea</name>
    <dbReference type="NCBI Taxonomy" id="43366"/>
    <lineage>
        <taxon>Eukaryota</taxon>
        <taxon>Viridiplantae</taxon>
        <taxon>Streptophyta</taxon>
        <taxon>Embryophyta</taxon>
        <taxon>Tracheophyta</taxon>
        <taxon>Spermatophyta</taxon>
        <taxon>Magnoliopsida</taxon>
        <taxon>eudicotyledons</taxon>
        <taxon>Gunneridae</taxon>
        <taxon>Pentapetalae</taxon>
        <taxon>rosids</taxon>
        <taxon>fabids</taxon>
        <taxon>Fabales</taxon>
        <taxon>Fabaceae</taxon>
        <taxon>Papilionoideae</taxon>
        <taxon>50 kb inversion clade</taxon>
        <taxon>NPAAA clade</taxon>
        <taxon>indigoferoid/millettioid clade</taxon>
        <taxon>Phaseoleae</taxon>
        <taxon>Clitoria</taxon>
    </lineage>
</organism>
<evidence type="ECO:0000256" key="1">
    <source>
        <dbReference type="SAM" id="MobiDB-lite"/>
    </source>
</evidence>
<dbReference type="Proteomes" id="UP001359559">
    <property type="component" value="Unassembled WGS sequence"/>
</dbReference>
<dbReference type="EMBL" id="JAYKXN010000001">
    <property type="protein sequence ID" value="KAK7317191.1"/>
    <property type="molecule type" value="Genomic_DNA"/>
</dbReference>
<reference evidence="3 4" key="1">
    <citation type="submission" date="2024-01" db="EMBL/GenBank/DDBJ databases">
        <title>The genomes of 5 underutilized Papilionoideae crops provide insights into root nodulation and disease resistance.</title>
        <authorList>
            <person name="Yuan L."/>
        </authorList>
    </citation>
    <scope>NUCLEOTIDE SEQUENCE [LARGE SCALE GENOMIC DNA]</scope>
    <source>
        <strain evidence="3">LY-2023</strain>
        <tissue evidence="3">Leaf</tissue>
    </source>
</reference>
<keyword evidence="4" id="KW-1185">Reference proteome</keyword>
<dbReference type="AlphaFoldDB" id="A0AAN9KHY3"/>
<feature type="region of interest" description="Disordered" evidence="1">
    <location>
        <begin position="183"/>
        <end position="267"/>
    </location>
</feature>
<protein>
    <recommendedName>
        <fullName evidence="2">BRX domain-containing protein</fullName>
    </recommendedName>
</protein>
<feature type="domain" description="BRX" evidence="2">
    <location>
        <begin position="296"/>
        <end position="326"/>
    </location>
</feature>
<feature type="compositionally biased region" description="Polar residues" evidence="1">
    <location>
        <begin position="213"/>
        <end position="222"/>
    </location>
</feature>
<comment type="caution">
    <text evidence="3">The sequence shown here is derived from an EMBL/GenBank/DDBJ whole genome shotgun (WGS) entry which is preliminary data.</text>
</comment>
<evidence type="ECO:0000259" key="2">
    <source>
        <dbReference type="PROSITE" id="PS51514"/>
    </source>
</evidence>
<sequence>MQDIGNSKLQKKATEATALAVVESSNHREIKEYIKSTLYQMKEMIEKLPEVISQSKDLIVMLTQVEDFLNEIPEAECVSSLPPKFESMYRKKTNIFPLDNSSSNLQKYKLEENNVVEVDRSQDGVSFVEKNNVSKLQSKLQNTIDVHALDTRNSKLHEHGLEENVGSSQVDPFQDEENLLEESNGSKLKFGEGNLPAETNISKRHNAPHMLPSSINTPNFSKSRLEENNDSLEAGHSKAGGSNVGAMMPPQDLENGSRSLDASRTPSQNLEKCSISLGYSKLGRQVYPKKIGRQGSSILEKFESGVYAFLTLQPDGIKVLKQIKFR</sequence>
<evidence type="ECO:0000313" key="4">
    <source>
        <dbReference type="Proteomes" id="UP001359559"/>
    </source>
</evidence>
<dbReference type="InterPro" id="IPR013591">
    <property type="entry name" value="Brevis_radix_dom"/>
</dbReference>
<name>A0AAN9KHY3_CLITE</name>
<feature type="compositionally biased region" description="Polar residues" evidence="1">
    <location>
        <begin position="254"/>
        <end position="267"/>
    </location>
</feature>
<gene>
    <name evidence="3" type="ORF">RJT34_01202</name>
</gene>
<proteinExistence type="predicted"/>